<evidence type="ECO:0000313" key="1">
    <source>
        <dbReference type="EMBL" id="KAI9457525.1"/>
    </source>
</evidence>
<protein>
    <submittedName>
        <fullName evidence="1">Uncharacterized protein</fullName>
    </submittedName>
</protein>
<dbReference type="Proteomes" id="UP001207468">
    <property type="component" value="Unassembled WGS sequence"/>
</dbReference>
<name>A0ACC0U1A2_9AGAM</name>
<accession>A0ACC0U1A2</accession>
<organism evidence="1 2">
    <name type="scientific">Russula earlei</name>
    <dbReference type="NCBI Taxonomy" id="71964"/>
    <lineage>
        <taxon>Eukaryota</taxon>
        <taxon>Fungi</taxon>
        <taxon>Dikarya</taxon>
        <taxon>Basidiomycota</taxon>
        <taxon>Agaricomycotina</taxon>
        <taxon>Agaricomycetes</taxon>
        <taxon>Russulales</taxon>
        <taxon>Russulaceae</taxon>
        <taxon>Russula</taxon>
    </lineage>
</organism>
<reference evidence="1" key="1">
    <citation type="submission" date="2021-03" db="EMBL/GenBank/DDBJ databases">
        <title>Evolutionary priming and transition to the ectomycorrhizal habit in an iconic lineage of mushroom-forming fungi: is preadaptation a requirement?</title>
        <authorList>
            <consortium name="DOE Joint Genome Institute"/>
            <person name="Looney B.P."/>
            <person name="Miyauchi S."/>
            <person name="Morin E."/>
            <person name="Drula E."/>
            <person name="Courty P.E."/>
            <person name="Chicoki N."/>
            <person name="Fauchery L."/>
            <person name="Kohler A."/>
            <person name="Kuo A."/>
            <person name="LaButti K."/>
            <person name="Pangilinan J."/>
            <person name="Lipzen A."/>
            <person name="Riley R."/>
            <person name="Andreopoulos W."/>
            <person name="He G."/>
            <person name="Johnson J."/>
            <person name="Barry K.W."/>
            <person name="Grigoriev I.V."/>
            <person name="Nagy L."/>
            <person name="Hibbett D."/>
            <person name="Henrissat B."/>
            <person name="Matheny P.B."/>
            <person name="Labbe J."/>
            <person name="Martin A.F."/>
        </authorList>
    </citation>
    <scope>NUCLEOTIDE SEQUENCE</scope>
    <source>
        <strain evidence="1">BPL698</strain>
    </source>
</reference>
<gene>
    <name evidence="1" type="ORF">F5148DRAFT_1151162</name>
</gene>
<evidence type="ECO:0000313" key="2">
    <source>
        <dbReference type="Proteomes" id="UP001207468"/>
    </source>
</evidence>
<comment type="caution">
    <text evidence="1">The sequence shown here is derived from an EMBL/GenBank/DDBJ whole genome shotgun (WGS) entry which is preliminary data.</text>
</comment>
<sequence length="129" mass="14709">MSAASLAMVMWRLFLLLLRWRVTKLRSGAFLDNLRVRLKWWKKPDEADIVGAGWTKVTAARGDNEEAETAATGTETARRHMWPTEWPTELKRLDGGRSRCGWTRGGSGQDRGHDGDDLARLRMEQLTKL</sequence>
<proteinExistence type="predicted"/>
<keyword evidence="2" id="KW-1185">Reference proteome</keyword>
<dbReference type="EMBL" id="JAGFNK010000220">
    <property type="protein sequence ID" value="KAI9457525.1"/>
    <property type="molecule type" value="Genomic_DNA"/>
</dbReference>